<feature type="non-terminal residue" evidence="2">
    <location>
        <position position="1"/>
    </location>
</feature>
<reference evidence="3" key="1">
    <citation type="journal article" date="2017" name="bioRxiv">
        <title>Comparative analysis of the genomes of Stylophora pistillata and Acropora digitifera provides evidence for extensive differences between species of corals.</title>
        <authorList>
            <person name="Voolstra C.R."/>
            <person name="Li Y."/>
            <person name="Liew Y.J."/>
            <person name="Baumgarten S."/>
            <person name="Zoccola D."/>
            <person name="Flot J.-F."/>
            <person name="Tambutte S."/>
            <person name="Allemand D."/>
            <person name="Aranda M."/>
        </authorList>
    </citation>
    <scope>NUCLEOTIDE SEQUENCE [LARGE SCALE GENOMIC DNA]</scope>
</reference>
<comment type="caution">
    <text evidence="2">The sequence shown here is derived from an EMBL/GenBank/DDBJ whole genome shotgun (WGS) entry which is preliminary data.</text>
</comment>
<organism evidence="2 3">
    <name type="scientific">Stylophora pistillata</name>
    <name type="common">Smooth cauliflower coral</name>
    <dbReference type="NCBI Taxonomy" id="50429"/>
    <lineage>
        <taxon>Eukaryota</taxon>
        <taxon>Metazoa</taxon>
        <taxon>Cnidaria</taxon>
        <taxon>Anthozoa</taxon>
        <taxon>Hexacorallia</taxon>
        <taxon>Scleractinia</taxon>
        <taxon>Astrocoeniina</taxon>
        <taxon>Pocilloporidae</taxon>
        <taxon>Stylophora</taxon>
    </lineage>
</organism>
<sequence length="145" mass="16824">EMRLEEGTYTMQLTGAGKKMTGRGDEVMEAEWTILEPVAFKNLKHWENFYIYEADKERKDKAYNRLGLFVKQVTDAPKGFDNWWELSQYTGTKAKITLKKWKTDKGEERLYTAKREKLETVSLLPSGMPQASSSTSEIIEDEIPF</sequence>
<evidence type="ECO:0000256" key="1">
    <source>
        <dbReference type="SAM" id="MobiDB-lite"/>
    </source>
</evidence>
<proteinExistence type="predicted"/>
<dbReference type="Proteomes" id="UP000225706">
    <property type="component" value="Unassembled WGS sequence"/>
</dbReference>
<evidence type="ECO:0000313" key="2">
    <source>
        <dbReference type="EMBL" id="PFX11049.1"/>
    </source>
</evidence>
<name>A0A2B4R2H4_STYPI</name>
<dbReference type="AlphaFoldDB" id="A0A2B4R2H4"/>
<keyword evidence="3" id="KW-1185">Reference proteome</keyword>
<protein>
    <submittedName>
        <fullName evidence="2">Uncharacterized protein</fullName>
    </submittedName>
</protein>
<gene>
    <name evidence="2" type="ORF">AWC38_SpisGene25524</name>
</gene>
<dbReference type="EMBL" id="LSMT01004144">
    <property type="protein sequence ID" value="PFX11049.1"/>
    <property type="molecule type" value="Genomic_DNA"/>
</dbReference>
<accession>A0A2B4R2H4</accession>
<feature type="region of interest" description="Disordered" evidence="1">
    <location>
        <begin position="125"/>
        <end position="145"/>
    </location>
</feature>
<evidence type="ECO:0000313" key="3">
    <source>
        <dbReference type="Proteomes" id="UP000225706"/>
    </source>
</evidence>